<evidence type="ECO:0000313" key="13">
    <source>
        <dbReference type="Proteomes" id="UP000295793"/>
    </source>
</evidence>
<comment type="caution">
    <text evidence="12">The sequence shown here is derived from an EMBL/GenBank/DDBJ whole genome shotgun (WGS) entry which is preliminary data.</text>
</comment>
<dbReference type="InterPro" id="IPR015813">
    <property type="entry name" value="Pyrv/PenolPyrv_kinase-like_dom"/>
</dbReference>
<keyword evidence="5 8" id="KW-0808">Transferase</keyword>
<comment type="function">
    <text evidence="7 8">Catalyzes the reversible reaction in which hydroxymethyl group from 5,10-methylenetetrahydrofolate is transferred onto alpha-ketoisovalerate to form ketopantoate.</text>
</comment>
<dbReference type="EMBL" id="SLZR01000005">
    <property type="protein sequence ID" value="TCS41639.1"/>
    <property type="molecule type" value="Genomic_DNA"/>
</dbReference>
<dbReference type="GO" id="GO:0032259">
    <property type="term" value="P:methylation"/>
    <property type="evidence" value="ECO:0007669"/>
    <property type="project" value="UniProtKB-KW"/>
</dbReference>
<keyword evidence="12" id="KW-0489">Methyltransferase</keyword>
<dbReference type="InterPro" id="IPR003700">
    <property type="entry name" value="Pantoate_hydroxy_MeTrfase"/>
</dbReference>
<feature type="binding site" evidence="8 11">
    <location>
        <position position="85"/>
    </location>
    <ligand>
        <name>Mg(2+)</name>
        <dbReference type="ChEBI" id="CHEBI:18420"/>
    </ligand>
</feature>
<evidence type="ECO:0000256" key="2">
    <source>
        <dbReference type="ARBA" id="ARBA00008676"/>
    </source>
</evidence>
<feature type="binding site" evidence="8 10">
    <location>
        <position position="113"/>
    </location>
    <ligand>
        <name>3-methyl-2-oxobutanoate</name>
        <dbReference type="ChEBI" id="CHEBI:11851"/>
    </ligand>
</feature>
<evidence type="ECO:0000256" key="10">
    <source>
        <dbReference type="PIRSR" id="PIRSR000388-2"/>
    </source>
</evidence>
<keyword evidence="8" id="KW-0963">Cytoplasm</keyword>
<evidence type="ECO:0000256" key="4">
    <source>
        <dbReference type="ARBA" id="ARBA00022655"/>
    </source>
</evidence>
<dbReference type="OrthoDB" id="9781789at2"/>
<dbReference type="GO" id="GO:0005737">
    <property type="term" value="C:cytoplasm"/>
    <property type="evidence" value="ECO:0007669"/>
    <property type="project" value="UniProtKB-SubCell"/>
</dbReference>
<feature type="binding site" evidence="8 11">
    <location>
        <position position="115"/>
    </location>
    <ligand>
        <name>Mg(2+)</name>
        <dbReference type="ChEBI" id="CHEBI:18420"/>
    </ligand>
</feature>
<dbReference type="FunFam" id="3.20.20.60:FF:000003">
    <property type="entry name" value="3-methyl-2-oxobutanoate hydroxymethyltransferase"/>
    <property type="match status" value="1"/>
</dbReference>
<keyword evidence="6 8" id="KW-0479">Metal-binding</keyword>
<dbReference type="GO" id="GO:0008168">
    <property type="term" value="F:methyltransferase activity"/>
    <property type="evidence" value="ECO:0007669"/>
    <property type="project" value="UniProtKB-KW"/>
</dbReference>
<dbReference type="Gene3D" id="3.20.20.60">
    <property type="entry name" value="Phosphoenolpyruvate-binding domains"/>
    <property type="match status" value="1"/>
</dbReference>
<keyword evidence="13" id="KW-1185">Reference proteome</keyword>
<organism evidence="12 13">
    <name type="scientific">Reinekea marinisedimentorum</name>
    <dbReference type="NCBI Taxonomy" id="230495"/>
    <lineage>
        <taxon>Bacteria</taxon>
        <taxon>Pseudomonadati</taxon>
        <taxon>Pseudomonadota</taxon>
        <taxon>Gammaproteobacteria</taxon>
        <taxon>Oceanospirillales</taxon>
        <taxon>Saccharospirillaceae</taxon>
        <taxon>Reinekea</taxon>
    </lineage>
</organism>
<dbReference type="UniPathway" id="UPA00028">
    <property type="reaction ID" value="UER00003"/>
</dbReference>
<evidence type="ECO:0000256" key="3">
    <source>
        <dbReference type="ARBA" id="ARBA00011424"/>
    </source>
</evidence>
<evidence type="ECO:0000256" key="7">
    <source>
        <dbReference type="ARBA" id="ARBA00056497"/>
    </source>
</evidence>
<evidence type="ECO:0000313" key="12">
    <source>
        <dbReference type="EMBL" id="TCS41639.1"/>
    </source>
</evidence>
<dbReference type="CDD" id="cd06557">
    <property type="entry name" value="KPHMT-like"/>
    <property type="match status" value="1"/>
</dbReference>
<dbReference type="PIRSF" id="PIRSF000388">
    <property type="entry name" value="Pantoate_hydroxy_MeTrfase"/>
    <property type="match status" value="1"/>
</dbReference>
<gene>
    <name evidence="8" type="primary">panB</name>
    <name evidence="12" type="ORF">BCF53_10566</name>
</gene>
<keyword evidence="8 11" id="KW-0460">Magnesium</keyword>
<dbReference type="Proteomes" id="UP000295793">
    <property type="component" value="Unassembled WGS sequence"/>
</dbReference>
<evidence type="ECO:0000256" key="5">
    <source>
        <dbReference type="ARBA" id="ARBA00022679"/>
    </source>
</evidence>
<feature type="active site" description="Proton acceptor" evidence="8 9">
    <location>
        <position position="182"/>
    </location>
</feature>
<name>A0A4R3I8L2_9GAMM</name>
<comment type="cofactor">
    <cofactor evidence="8 11">
        <name>Mg(2+)</name>
        <dbReference type="ChEBI" id="CHEBI:18420"/>
    </cofactor>
    <text evidence="8 11">Binds 1 Mg(2+) ion per subunit.</text>
</comment>
<dbReference type="Pfam" id="PF02548">
    <property type="entry name" value="Pantoate_transf"/>
    <property type="match status" value="1"/>
</dbReference>
<comment type="subunit">
    <text evidence="3 8">Homodecamer; pentamer of dimers.</text>
</comment>
<feature type="binding site" evidence="8 11">
    <location>
        <position position="46"/>
    </location>
    <ligand>
        <name>Mg(2+)</name>
        <dbReference type="ChEBI" id="CHEBI:18420"/>
    </ligand>
</feature>
<accession>A0A4R3I8L2</accession>
<dbReference type="InterPro" id="IPR040442">
    <property type="entry name" value="Pyrv_kinase-like_dom_sf"/>
</dbReference>
<proteinExistence type="inferred from homology"/>
<protein>
    <recommendedName>
        <fullName evidence="8">3-methyl-2-oxobutanoate hydroxymethyltransferase</fullName>
        <ecNumber evidence="8">2.1.2.11</ecNumber>
    </recommendedName>
    <alternativeName>
        <fullName evidence="8">Ketopantoate hydroxymethyltransferase</fullName>
        <shortName evidence="8">KPHMT</shortName>
    </alternativeName>
</protein>
<evidence type="ECO:0000256" key="6">
    <source>
        <dbReference type="ARBA" id="ARBA00022723"/>
    </source>
</evidence>
<comment type="subcellular location">
    <subcellularLocation>
        <location evidence="8">Cytoplasm</location>
    </subcellularLocation>
</comment>
<reference evidence="12 13" key="1">
    <citation type="submission" date="2019-03" db="EMBL/GenBank/DDBJ databases">
        <title>Genomic Encyclopedia of Archaeal and Bacterial Type Strains, Phase II (KMG-II): from individual species to whole genera.</title>
        <authorList>
            <person name="Goeker M."/>
        </authorList>
    </citation>
    <scope>NUCLEOTIDE SEQUENCE [LARGE SCALE GENOMIC DNA]</scope>
    <source>
        <strain evidence="12 13">DSM 15388</strain>
    </source>
</reference>
<keyword evidence="4 8" id="KW-0566">Pantothenate biosynthesis</keyword>
<dbReference type="NCBIfam" id="TIGR00222">
    <property type="entry name" value="panB"/>
    <property type="match status" value="1"/>
</dbReference>
<comment type="catalytic activity">
    <reaction evidence="8">
        <text>(6R)-5,10-methylene-5,6,7,8-tetrahydrofolate + 3-methyl-2-oxobutanoate + H2O = 2-dehydropantoate + (6S)-5,6,7,8-tetrahydrofolate</text>
        <dbReference type="Rhea" id="RHEA:11824"/>
        <dbReference type="ChEBI" id="CHEBI:11561"/>
        <dbReference type="ChEBI" id="CHEBI:11851"/>
        <dbReference type="ChEBI" id="CHEBI:15377"/>
        <dbReference type="ChEBI" id="CHEBI:15636"/>
        <dbReference type="ChEBI" id="CHEBI:57453"/>
        <dbReference type="EC" id="2.1.2.11"/>
    </reaction>
</comment>
<dbReference type="PANTHER" id="PTHR20881">
    <property type="entry name" value="3-METHYL-2-OXOBUTANOATE HYDROXYMETHYLTRANSFERASE"/>
    <property type="match status" value="1"/>
</dbReference>
<dbReference type="GO" id="GO:0003864">
    <property type="term" value="F:3-methyl-2-oxobutanoate hydroxymethyltransferase activity"/>
    <property type="evidence" value="ECO:0007669"/>
    <property type="project" value="UniProtKB-UniRule"/>
</dbReference>
<dbReference type="SUPFAM" id="SSF51621">
    <property type="entry name" value="Phosphoenolpyruvate/pyruvate domain"/>
    <property type="match status" value="1"/>
</dbReference>
<sequence length="265" mass="28036">MPKAITVPAIKAMAANGEKFTMLTAYDATFSSLLSGLGVETLLIGDSLGMVVQGQESTLPVSVDEMVYHVQAVARGNKGALLVADMPFNSYGTVEQCLDTAGKLMQAGAHMVKLEGGAWLCESVTAMSRMGIPSCVHMGLTPQSVNKFGGYKVQGREDDAAKAMINEAVAVAEAGADFILLECVPSDLGKAITEAVPVPVIGIGAGNDTDGQVLVCYDMLGLTQHRLPKFVKNYMQVHGNYEAAVTAYIQEVKAKTFPSKEHGFE</sequence>
<dbReference type="AlphaFoldDB" id="A0A4R3I8L2"/>
<evidence type="ECO:0000256" key="9">
    <source>
        <dbReference type="PIRSR" id="PIRSR000388-1"/>
    </source>
</evidence>
<dbReference type="GO" id="GO:0015940">
    <property type="term" value="P:pantothenate biosynthetic process"/>
    <property type="evidence" value="ECO:0007669"/>
    <property type="project" value="UniProtKB-UniRule"/>
</dbReference>
<dbReference type="GO" id="GO:0000287">
    <property type="term" value="F:magnesium ion binding"/>
    <property type="evidence" value="ECO:0007669"/>
    <property type="project" value="TreeGrafter"/>
</dbReference>
<evidence type="ECO:0000256" key="11">
    <source>
        <dbReference type="PIRSR" id="PIRSR000388-3"/>
    </source>
</evidence>
<dbReference type="PANTHER" id="PTHR20881:SF0">
    <property type="entry name" value="3-METHYL-2-OXOBUTANOATE HYDROXYMETHYLTRANSFERASE"/>
    <property type="match status" value="1"/>
</dbReference>
<feature type="binding site" evidence="8 10">
    <location>
        <begin position="46"/>
        <end position="47"/>
    </location>
    <ligand>
        <name>3-methyl-2-oxobutanoate</name>
        <dbReference type="ChEBI" id="CHEBI:11851"/>
    </ligand>
</feature>
<comment type="pathway">
    <text evidence="1 8">Cofactor biosynthesis; (R)-pantothenate biosynthesis; (R)-pantoate from 3-methyl-2-oxobutanoate: step 1/2.</text>
</comment>
<evidence type="ECO:0000256" key="8">
    <source>
        <dbReference type="HAMAP-Rule" id="MF_00156"/>
    </source>
</evidence>
<dbReference type="RefSeq" id="WP_132701040.1">
    <property type="nucleotide sequence ID" value="NZ_SLZR01000005.1"/>
</dbReference>
<evidence type="ECO:0000256" key="1">
    <source>
        <dbReference type="ARBA" id="ARBA00005033"/>
    </source>
</evidence>
<dbReference type="HAMAP" id="MF_00156">
    <property type="entry name" value="PanB"/>
    <property type="match status" value="1"/>
</dbReference>
<comment type="similarity">
    <text evidence="2 8">Belongs to the PanB family.</text>
</comment>
<dbReference type="NCBIfam" id="NF001452">
    <property type="entry name" value="PRK00311.1"/>
    <property type="match status" value="1"/>
</dbReference>
<dbReference type="EC" id="2.1.2.11" evidence="8"/>
<feature type="binding site" evidence="8 10">
    <location>
        <position position="85"/>
    </location>
    <ligand>
        <name>3-methyl-2-oxobutanoate</name>
        <dbReference type="ChEBI" id="CHEBI:11851"/>
    </ligand>
</feature>